<comment type="subcellular location">
    <subcellularLocation>
        <location evidence="1">Cell outer membrane</location>
    </subcellularLocation>
</comment>
<dbReference type="Proteomes" id="UP000001302">
    <property type="component" value="Chromosome"/>
</dbReference>
<sequence length="462" mass="50061">MVGVKKPLICAAVMAITAVCPAVAQTLTASIDQAMQADPRIREAQSLMAAAEARLSGAQSGRMPLIRLRGQADYLSSETTSESDRVVAGVEIDEIFTTETDNERYQGAVDARLELYAGGRIRGEIASAKAAAEAARAEIRQVELEIYRDVADAYLETYVDQESFRLAEDSLSLSEQRLRRAQRQFDLGILTRTDVLQADARLAGARAALADARGDLAISRYRYIELVGQAPEDLSLPTLSPPANVDQQSVVSTALSDAPLVEVAEHLEAASSEAIRVARAQGRPNVALGATYEYTDGTSTLLDTREEFLVGVRVEVPLYSGGRVSALIREAEALNQRDQERLAQARRTIERTAFEAFERYRQSLVAVDFAEEVVEANEAVAEGVRVESENGIRTTLDLLNAERNLLDARTNLLEAQKEATLATIDVLLVLDCMPGRDISCAVGDVVMFEDPAPDGADTTAAL</sequence>
<keyword evidence="7" id="KW-0998">Cell outer membrane</keyword>
<comment type="similarity">
    <text evidence="2">Belongs to the outer membrane factor (OMF) (TC 1.B.17) family.</text>
</comment>
<organism evidence="10 11">
    <name type="scientific">Parvularcula bermudensis (strain ATCC BAA-594 / HTCC2503 / KCTC 12087)</name>
    <dbReference type="NCBI Taxonomy" id="314260"/>
    <lineage>
        <taxon>Bacteria</taxon>
        <taxon>Pseudomonadati</taxon>
        <taxon>Pseudomonadota</taxon>
        <taxon>Alphaproteobacteria</taxon>
        <taxon>Parvularculales</taxon>
        <taxon>Parvularculaceae</taxon>
        <taxon>Parvularcula</taxon>
    </lineage>
</organism>
<evidence type="ECO:0000313" key="10">
    <source>
        <dbReference type="EMBL" id="ADM09560.1"/>
    </source>
</evidence>
<evidence type="ECO:0000256" key="4">
    <source>
        <dbReference type="ARBA" id="ARBA00022452"/>
    </source>
</evidence>
<protein>
    <submittedName>
        <fullName evidence="10">Outer membrane protein TolC, putative</fullName>
    </submittedName>
</protein>
<keyword evidence="9" id="KW-0732">Signal</keyword>
<dbReference type="GO" id="GO:0015562">
    <property type="term" value="F:efflux transmembrane transporter activity"/>
    <property type="evidence" value="ECO:0007669"/>
    <property type="project" value="InterPro"/>
</dbReference>
<evidence type="ECO:0000256" key="6">
    <source>
        <dbReference type="ARBA" id="ARBA00023136"/>
    </source>
</evidence>
<reference evidence="10 11" key="2">
    <citation type="journal article" date="2011" name="J. Bacteriol.">
        <title>Complete genome sequence of strain HTCC2503T of Parvularcula bermudensis, the type species of the order "Parvularculales" in the class Alphaproteobacteria.</title>
        <authorList>
            <person name="Oh H.M."/>
            <person name="Kang I."/>
            <person name="Vergin K.L."/>
            <person name="Kang D."/>
            <person name="Rhee K.H."/>
            <person name="Giovannoni S.J."/>
            <person name="Cho J.C."/>
        </authorList>
    </citation>
    <scope>NUCLEOTIDE SEQUENCE [LARGE SCALE GENOMIC DNA]</scope>
    <source>
        <strain evidence="11">ATCC BAA-594 / HTCC2503 / KCTC 12087</strain>
    </source>
</reference>
<keyword evidence="8" id="KW-0175">Coiled coil</keyword>
<dbReference type="GO" id="GO:1990281">
    <property type="term" value="C:efflux pump complex"/>
    <property type="evidence" value="ECO:0007669"/>
    <property type="project" value="TreeGrafter"/>
</dbReference>
<dbReference type="OrthoDB" id="9789368at2"/>
<keyword evidence="3" id="KW-0813">Transport</keyword>
<dbReference type="Gene3D" id="1.20.1600.10">
    <property type="entry name" value="Outer membrane efflux proteins (OEP)"/>
    <property type="match status" value="1"/>
</dbReference>
<keyword evidence="6" id="KW-0472">Membrane</keyword>
<feature type="signal peptide" evidence="9">
    <location>
        <begin position="1"/>
        <end position="24"/>
    </location>
</feature>
<keyword evidence="4" id="KW-1134">Transmembrane beta strand</keyword>
<dbReference type="GO" id="GO:0009279">
    <property type="term" value="C:cell outer membrane"/>
    <property type="evidence" value="ECO:0007669"/>
    <property type="project" value="UniProtKB-SubCell"/>
</dbReference>
<dbReference type="eggNOG" id="COG1538">
    <property type="taxonomic scope" value="Bacteria"/>
</dbReference>
<gene>
    <name evidence="10" type="ordered locus">PB2503_07514</name>
</gene>
<name>E0TFW1_PARBH</name>
<dbReference type="SUPFAM" id="SSF56954">
    <property type="entry name" value="Outer membrane efflux proteins (OEP)"/>
    <property type="match status" value="1"/>
</dbReference>
<evidence type="ECO:0000256" key="5">
    <source>
        <dbReference type="ARBA" id="ARBA00022692"/>
    </source>
</evidence>
<evidence type="ECO:0000256" key="7">
    <source>
        <dbReference type="ARBA" id="ARBA00023237"/>
    </source>
</evidence>
<feature type="chain" id="PRO_5003140717" evidence="9">
    <location>
        <begin position="25"/>
        <end position="462"/>
    </location>
</feature>
<evidence type="ECO:0000256" key="3">
    <source>
        <dbReference type="ARBA" id="ARBA00022448"/>
    </source>
</evidence>
<reference evidence="11" key="1">
    <citation type="submission" date="2010-08" db="EMBL/GenBank/DDBJ databases">
        <title>Genome sequence of Parvularcula bermudensis HTCC2503.</title>
        <authorList>
            <person name="Kang D.-M."/>
            <person name="Oh H.-M."/>
            <person name="Cho J.-C."/>
        </authorList>
    </citation>
    <scope>NUCLEOTIDE SEQUENCE [LARGE SCALE GENOMIC DNA]</scope>
    <source>
        <strain evidence="11">ATCC BAA-594 / HTCC2503 / KCTC 12087</strain>
    </source>
</reference>
<evidence type="ECO:0000313" key="11">
    <source>
        <dbReference type="Proteomes" id="UP000001302"/>
    </source>
</evidence>
<dbReference type="InterPro" id="IPR051906">
    <property type="entry name" value="TolC-like"/>
</dbReference>
<dbReference type="GO" id="GO:0015288">
    <property type="term" value="F:porin activity"/>
    <property type="evidence" value="ECO:0007669"/>
    <property type="project" value="TreeGrafter"/>
</dbReference>
<evidence type="ECO:0000256" key="9">
    <source>
        <dbReference type="SAM" id="SignalP"/>
    </source>
</evidence>
<evidence type="ECO:0000256" key="8">
    <source>
        <dbReference type="SAM" id="Coils"/>
    </source>
</evidence>
<evidence type="ECO:0000256" key="2">
    <source>
        <dbReference type="ARBA" id="ARBA00007613"/>
    </source>
</evidence>
<keyword evidence="11" id="KW-1185">Reference proteome</keyword>
<dbReference type="STRING" id="314260.PB2503_07514"/>
<accession>E0TFW1</accession>
<dbReference type="AlphaFoldDB" id="E0TFW1"/>
<dbReference type="HOGENOM" id="CLU_012817_0_2_5"/>
<dbReference type="RefSeq" id="WP_013300534.1">
    <property type="nucleotide sequence ID" value="NC_014414.1"/>
</dbReference>
<feature type="coiled-coil region" evidence="8">
    <location>
        <begin position="125"/>
        <end position="184"/>
    </location>
</feature>
<dbReference type="PANTHER" id="PTHR30026">
    <property type="entry name" value="OUTER MEMBRANE PROTEIN TOLC"/>
    <property type="match status" value="1"/>
</dbReference>
<keyword evidence="5" id="KW-0812">Transmembrane</keyword>
<dbReference type="KEGG" id="pbr:PB2503_07514"/>
<dbReference type="EMBL" id="CP002156">
    <property type="protein sequence ID" value="ADM09560.1"/>
    <property type="molecule type" value="Genomic_DNA"/>
</dbReference>
<dbReference type="PANTHER" id="PTHR30026:SF20">
    <property type="entry name" value="OUTER MEMBRANE PROTEIN TOLC"/>
    <property type="match status" value="1"/>
</dbReference>
<evidence type="ECO:0000256" key="1">
    <source>
        <dbReference type="ARBA" id="ARBA00004442"/>
    </source>
</evidence>
<dbReference type="Pfam" id="PF02321">
    <property type="entry name" value="OEP"/>
    <property type="match status" value="2"/>
</dbReference>
<dbReference type="InterPro" id="IPR003423">
    <property type="entry name" value="OMP_efflux"/>
</dbReference>
<proteinExistence type="inferred from homology"/>